<proteinExistence type="predicted"/>
<evidence type="ECO:0000313" key="2">
    <source>
        <dbReference type="Proteomes" id="UP001281761"/>
    </source>
</evidence>
<name>A0ABQ9XQD9_9EUKA</name>
<reference evidence="1 2" key="1">
    <citation type="journal article" date="2022" name="bioRxiv">
        <title>Genomics of Preaxostyla Flagellates Illuminates Evolutionary Transitions and the Path Towards Mitochondrial Loss.</title>
        <authorList>
            <person name="Novak L.V.F."/>
            <person name="Treitli S.C."/>
            <person name="Pyrih J."/>
            <person name="Halakuc P."/>
            <person name="Pipaliya S.V."/>
            <person name="Vacek V."/>
            <person name="Brzon O."/>
            <person name="Soukal P."/>
            <person name="Eme L."/>
            <person name="Dacks J.B."/>
            <person name="Karnkowska A."/>
            <person name="Elias M."/>
            <person name="Hampl V."/>
        </authorList>
    </citation>
    <scope>NUCLEOTIDE SEQUENCE [LARGE SCALE GENOMIC DNA]</scope>
    <source>
        <strain evidence="1">NAU3</strain>
        <tissue evidence="1">Gut</tissue>
    </source>
</reference>
<sequence>MEDAHPNIERMTQLLDRLGLILNKILDENAPINNRRVLFQALHSLSRSPSCDRNVKRRVDTLLPLLDDILDTNVVLVTHGLNQWDGTTNFVNLPIWQQIPTVISGFMEDAHPNIERMTQLLDRLGLILNKILDENAPINNRRVLFQALHSLSRSPSCDRNVKRRVDTLLPLLDDILDTNVVLLSHSPDRGQVRRDQLLQHHSTPVWSELLRKTAQRKGKAMKVNTDEKSRYSVE</sequence>
<gene>
    <name evidence="1" type="ORF">BLNAU_11411</name>
</gene>
<protein>
    <submittedName>
        <fullName evidence="1">Uncharacterized protein</fullName>
    </submittedName>
</protein>
<dbReference type="EMBL" id="JARBJD010000088">
    <property type="protein sequence ID" value="KAK2953690.1"/>
    <property type="molecule type" value="Genomic_DNA"/>
</dbReference>
<organism evidence="1 2">
    <name type="scientific">Blattamonas nauphoetae</name>
    <dbReference type="NCBI Taxonomy" id="2049346"/>
    <lineage>
        <taxon>Eukaryota</taxon>
        <taxon>Metamonada</taxon>
        <taxon>Preaxostyla</taxon>
        <taxon>Oxymonadida</taxon>
        <taxon>Blattamonas</taxon>
    </lineage>
</organism>
<evidence type="ECO:0000313" key="1">
    <source>
        <dbReference type="EMBL" id="KAK2953690.1"/>
    </source>
</evidence>
<keyword evidence="2" id="KW-1185">Reference proteome</keyword>
<dbReference type="Proteomes" id="UP001281761">
    <property type="component" value="Unassembled WGS sequence"/>
</dbReference>
<accession>A0ABQ9XQD9</accession>
<comment type="caution">
    <text evidence="1">The sequence shown here is derived from an EMBL/GenBank/DDBJ whole genome shotgun (WGS) entry which is preliminary data.</text>
</comment>